<keyword evidence="1" id="KW-0472">Membrane</keyword>
<gene>
    <name evidence="3" type="ORF">KSP40_PGU019701</name>
</gene>
<accession>A0ABR2MAW4</accession>
<dbReference type="PANTHER" id="PTHR11895:SF151">
    <property type="entry name" value="GLUTAMYL-TRNA(GLN) AMIDOTRANSFERASE SUBUNIT A"/>
    <property type="match status" value="1"/>
</dbReference>
<evidence type="ECO:0000259" key="2">
    <source>
        <dbReference type="Pfam" id="PF01425"/>
    </source>
</evidence>
<protein>
    <recommendedName>
        <fullName evidence="2">Amidase domain-containing protein</fullName>
    </recommendedName>
</protein>
<comment type="caution">
    <text evidence="3">The sequence shown here is derived from an EMBL/GenBank/DDBJ whole genome shotgun (WGS) entry which is preliminary data.</text>
</comment>
<dbReference type="InterPro" id="IPR000120">
    <property type="entry name" value="Amidase"/>
</dbReference>
<evidence type="ECO:0000313" key="4">
    <source>
        <dbReference type="Proteomes" id="UP001412067"/>
    </source>
</evidence>
<keyword evidence="4" id="KW-1185">Reference proteome</keyword>
<dbReference type="Gene3D" id="3.90.1300.10">
    <property type="entry name" value="Amidase signature (AS) domain"/>
    <property type="match status" value="1"/>
</dbReference>
<keyword evidence="1" id="KW-0812">Transmembrane</keyword>
<sequence length="298" mass="32553">MQEHGTVMLGKTNMDEFAMGSANITGYFGNVISPWKAMDVPSTPLDSGGSYGGSSAPVNAFLAMAALGSDTGGSVRQPASFTGIVGFKPTYGRCSIYGMIAFASSLDQAGERKSFYRSRSPPIYRVFERSSFLKISMIVLIMCYSSNTLSGVPFYILKVTVVRVFRSPCSVFFASSLWPPSSSVAIWRSKIQSPPVRFRRDFFPTPLIFADRRHRSSPRVSDLPALPIAKARSRCIVKKKHVAAPPGLLAALRRSRQGKKDGIHSEMKFSVEIAGVAGIGEALVDWDPDQDDLLDDEF</sequence>
<feature type="transmembrane region" description="Helical" evidence="1">
    <location>
        <begin position="135"/>
        <end position="157"/>
    </location>
</feature>
<dbReference type="InterPro" id="IPR023631">
    <property type="entry name" value="Amidase_dom"/>
</dbReference>
<reference evidence="3 4" key="1">
    <citation type="journal article" date="2022" name="Nat. Plants">
        <title>Genomes of leafy and leafless Platanthera orchids illuminate the evolution of mycoheterotrophy.</title>
        <authorList>
            <person name="Li M.H."/>
            <person name="Liu K.W."/>
            <person name="Li Z."/>
            <person name="Lu H.C."/>
            <person name="Ye Q.L."/>
            <person name="Zhang D."/>
            <person name="Wang J.Y."/>
            <person name="Li Y.F."/>
            <person name="Zhong Z.M."/>
            <person name="Liu X."/>
            <person name="Yu X."/>
            <person name="Liu D.K."/>
            <person name="Tu X.D."/>
            <person name="Liu B."/>
            <person name="Hao Y."/>
            <person name="Liao X.Y."/>
            <person name="Jiang Y.T."/>
            <person name="Sun W.H."/>
            <person name="Chen J."/>
            <person name="Chen Y.Q."/>
            <person name="Ai Y."/>
            <person name="Zhai J.W."/>
            <person name="Wu S.S."/>
            <person name="Zhou Z."/>
            <person name="Hsiao Y.Y."/>
            <person name="Wu W.L."/>
            <person name="Chen Y.Y."/>
            <person name="Lin Y.F."/>
            <person name="Hsu J.L."/>
            <person name="Li C.Y."/>
            <person name="Wang Z.W."/>
            <person name="Zhao X."/>
            <person name="Zhong W.Y."/>
            <person name="Ma X.K."/>
            <person name="Ma L."/>
            <person name="Huang J."/>
            <person name="Chen G.Z."/>
            <person name="Huang M.Z."/>
            <person name="Huang L."/>
            <person name="Peng D.H."/>
            <person name="Luo Y.B."/>
            <person name="Zou S.Q."/>
            <person name="Chen S.P."/>
            <person name="Lan S."/>
            <person name="Tsai W.C."/>
            <person name="Van de Peer Y."/>
            <person name="Liu Z.J."/>
        </authorList>
    </citation>
    <scope>NUCLEOTIDE SEQUENCE [LARGE SCALE GENOMIC DNA]</scope>
    <source>
        <strain evidence="3">Lor288</strain>
    </source>
</reference>
<dbReference type="InterPro" id="IPR036928">
    <property type="entry name" value="AS_sf"/>
</dbReference>
<proteinExistence type="predicted"/>
<dbReference type="PANTHER" id="PTHR11895">
    <property type="entry name" value="TRANSAMIDASE"/>
    <property type="match status" value="1"/>
</dbReference>
<organism evidence="3 4">
    <name type="scientific">Platanthera guangdongensis</name>
    <dbReference type="NCBI Taxonomy" id="2320717"/>
    <lineage>
        <taxon>Eukaryota</taxon>
        <taxon>Viridiplantae</taxon>
        <taxon>Streptophyta</taxon>
        <taxon>Embryophyta</taxon>
        <taxon>Tracheophyta</taxon>
        <taxon>Spermatophyta</taxon>
        <taxon>Magnoliopsida</taxon>
        <taxon>Liliopsida</taxon>
        <taxon>Asparagales</taxon>
        <taxon>Orchidaceae</taxon>
        <taxon>Orchidoideae</taxon>
        <taxon>Orchideae</taxon>
        <taxon>Orchidinae</taxon>
        <taxon>Platanthera</taxon>
    </lineage>
</organism>
<dbReference type="SUPFAM" id="SSF75304">
    <property type="entry name" value="Amidase signature (AS) enzymes"/>
    <property type="match status" value="1"/>
</dbReference>
<dbReference type="EMBL" id="JBBWWR010000009">
    <property type="protein sequence ID" value="KAK8961362.1"/>
    <property type="molecule type" value="Genomic_DNA"/>
</dbReference>
<name>A0ABR2MAW4_9ASPA</name>
<dbReference type="Pfam" id="PF01425">
    <property type="entry name" value="Amidase"/>
    <property type="match status" value="1"/>
</dbReference>
<keyword evidence="1" id="KW-1133">Transmembrane helix</keyword>
<evidence type="ECO:0000256" key="1">
    <source>
        <dbReference type="SAM" id="Phobius"/>
    </source>
</evidence>
<dbReference type="Proteomes" id="UP001412067">
    <property type="component" value="Unassembled WGS sequence"/>
</dbReference>
<evidence type="ECO:0000313" key="3">
    <source>
        <dbReference type="EMBL" id="KAK8961362.1"/>
    </source>
</evidence>
<feature type="domain" description="Amidase" evidence="2">
    <location>
        <begin position="2"/>
        <end position="110"/>
    </location>
</feature>